<sequence length="1257" mass="138194">MNLQESASSGGGTATAPFSISRDDEEEKQKKSGKAATTKSVGLRKLFAFADGYDYFLMFVGSVGACVHGASVPVFFIFFGQLINIIGLAYLFPKEASHKVAKYSLDFVYLSTVIMFSSWTEVACWMHSGERQAAKMRMAYLRSMLSQDISIFDTESSTGEVISAITTDIIVVQDAISEKVGNFLHYISRFVAGFAIGFIRVWQISLVTLSIVPLIALAGGIYAYVATGLIARVRKSYVKAGEIAEEVIGNVRTVQAFTGEERAVKSYTGALLNTYKYGRKAGLAKGLGLGTLHCVLFLSWSLLVWFNSVVVHKNIANGGESFTTMLNVVIAGLSLGQAAPDVTAFIRAKTAAYPIFEMIERNTVSKTSSKNGRKLSKVDGHIQFKNVMFSYPSRPDVLIFNKLCLDIPAGKIVALVGGSGSGKSTVISLIERFYEPLSGHILLDGTDIRELDLKWLRQQIGLVNQEPALFATTIRDNILYGKNDATTEEITRAAKLSEAINFINNLPDRFETQVGERGIQLSGGQKQRIAISRAIVKNPSILLLDEATSALDAESEKSVQEALDRVMVGRTTVVVAHRLSTIRNADVIAVVQNGAIVETGSHEELISRPNSSYASLVQLQEAASLHRLPSHGHATGRPLRQHSVFAGVIPHNESQGASFRSERSLSRFGGDAPEMVKPMHISSRRLYSMIRPDWFYGVFGMICAFIAGAQMPLFALGVTQALVSYYMDWDTTRREVRKIAFLFCGGAVITVIVHAITHLCFGIMGERLMLRVREKMFTAMLRNEIGWFDDMNNTSSMLASQLESDATLLRTLVVDRWTILLQNVGLIVTSFIIAFILNWRLTLVVIATYPLTISGHISEAMVDLNKAYLKANMLAGEAVSNIRTVAAFCSEEKVLELYSHELIEPSKSSFRRGQAAGIFYGVSQFFIFTSYGLALWYGSTLMEKELASFKSVMKSFMVLIVTALAMGETLAMAPDLLKGNHMVASVFEVLDRRTEIVNDVGEEISRVDGTIELKDVEFSYPSRPNVLIFKDFNLRVQAGRSMALVGQSGSGKSSVIALILRFYDPTSGKVMIDGKDIKKLKLKSLRKHIGLVQQEPALFATSIYENILYGKEGATDGEIIEAAKLANAHSFISALPEGYSTKVGERGVQLSGGQKQRVAIARAILKNPSILLLDEATSALDVESERVVQQALDRLMKSRTTVVVAHRLSTIKNSDQISVLQDGKIIEQGTHSSLIENKDGAYYKLISLQRQQQQQQY</sequence>
<evidence type="ECO:0000256" key="8">
    <source>
        <dbReference type="ARBA" id="ARBA00022989"/>
    </source>
</evidence>
<name>A0AAE1T3E1_9LAMI</name>
<dbReference type="PROSITE" id="PS50893">
    <property type="entry name" value="ABC_TRANSPORTER_2"/>
    <property type="match status" value="2"/>
</dbReference>
<dbReference type="Proteomes" id="UP001289374">
    <property type="component" value="Unassembled WGS sequence"/>
</dbReference>
<keyword evidence="4 13" id="KW-0812">Transmembrane</keyword>
<dbReference type="PROSITE" id="PS00211">
    <property type="entry name" value="ABC_TRANSPORTER_1"/>
    <property type="match status" value="2"/>
</dbReference>
<feature type="domain" description="ABC transporter" evidence="14">
    <location>
        <begin position="382"/>
        <end position="618"/>
    </location>
</feature>
<feature type="transmembrane region" description="Helical" evidence="13">
    <location>
        <begin position="186"/>
        <end position="205"/>
    </location>
</feature>
<dbReference type="Gene3D" id="1.20.1560.10">
    <property type="entry name" value="ABC transporter type 1, transmembrane domain"/>
    <property type="match status" value="1"/>
</dbReference>
<keyword evidence="17" id="KW-1185">Reference proteome</keyword>
<dbReference type="Pfam" id="PF00005">
    <property type="entry name" value="ABC_tran"/>
    <property type="match status" value="2"/>
</dbReference>
<dbReference type="InterPro" id="IPR036640">
    <property type="entry name" value="ABC1_TM_sf"/>
</dbReference>
<evidence type="ECO:0000256" key="11">
    <source>
        <dbReference type="ARBA" id="ARBA00062948"/>
    </source>
</evidence>
<feature type="transmembrane region" description="Helical" evidence="13">
    <location>
        <begin position="817"/>
        <end position="837"/>
    </location>
</feature>
<dbReference type="GO" id="GO:0005524">
    <property type="term" value="F:ATP binding"/>
    <property type="evidence" value="ECO:0007669"/>
    <property type="project" value="UniProtKB-KW"/>
</dbReference>
<keyword evidence="3" id="KW-0813">Transport</keyword>
<dbReference type="InterPro" id="IPR003593">
    <property type="entry name" value="AAA+_ATPase"/>
</dbReference>
<organism evidence="16 17">
    <name type="scientific">Sesamum angolense</name>
    <dbReference type="NCBI Taxonomy" id="2727404"/>
    <lineage>
        <taxon>Eukaryota</taxon>
        <taxon>Viridiplantae</taxon>
        <taxon>Streptophyta</taxon>
        <taxon>Embryophyta</taxon>
        <taxon>Tracheophyta</taxon>
        <taxon>Spermatophyta</taxon>
        <taxon>Magnoliopsida</taxon>
        <taxon>eudicotyledons</taxon>
        <taxon>Gunneridae</taxon>
        <taxon>Pentapetalae</taxon>
        <taxon>asterids</taxon>
        <taxon>lamiids</taxon>
        <taxon>Lamiales</taxon>
        <taxon>Pedaliaceae</taxon>
        <taxon>Sesamum</taxon>
    </lineage>
</organism>
<dbReference type="SUPFAM" id="SSF52540">
    <property type="entry name" value="P-loop containing nucleoside triphosphate hydrolases"/>
    <property type="match status" value="2"/>
</dbReference>
<comment type="similarity">
    <text evidence="2">Belongs to the ABC transporter superfamily. ABCB family. Multidrug resistance exporter (TC 3.A.1.201) subfamily.</text>
</comment>
<dbReference type="CDD" id="cd18578">
    <property type="entry name" value="ABC_6TM_Pgp_ABCB1_D2_like"/>
    <property type="match status" value="1"/>
</dbReference>
<keyword evidence="10" id="KW-0325">Glycoprotein</keyword>
<dbReference type="CDD" id="cd03249">
    <property type="entry name" value="ABC_MTABC3_MDL1_MDL2"/>
    <property type="match status" value="2"/>
</dbReference>
<comment type="subcellular location">
    <subcellularLocation>
        <location evidence="1">Cell membrane</location>
        <topology evidence="1">Multi-pass membrane protein</topology>
    </subcellularLocation>
</comment>
<evidence type="ECO:0000256" key="1">
    <source>
        <dbReference type="ARBA" id="ARBA00004651"/>
    </source>
</evidence>
<dbReference type="InterPro" id="IPR027417">
    <property type="entry name" value="P-loop_NTPase"/>
</dbReference>
<evidence type="ECO:0000256" key="3">
    <source>
        <dbReference type="ARBA" id="ARBA00022448"/>
    </source>
</evidence>
<evidence type="ECO:0000313" key="16">
    <source>
        <dbReference type="EMBL" id="KAK4381568.1"/>
    </source>
</evidence>
<gene>
    <name evidence="16" type="ORF">Sango_2954500</name>
</gene>
<evidence type="ECO:0000256" key="5">
    <source>
        <dbReference type="ARBA" id="ARBA00022737"/>
    </source>
</evidence>
<evidence type="ECO:0000256" key="6">
    <source>
        <dbReference type="ARBA" id="ARBA00022741"/>
    </source>
</evidence>
<accession>A0AAE1T3E1</accession>
<keyword evidence="8 13" id="KW-1133">Transmembrane helix</keyword>
<evidence type="ECO:0000256" key="12">
    <source>
        <dbReference type="SAM" id="MobiDB-lite"/>
    </source>
</evidence>
<reference evidence="16" key="1">
    <citation type="submission" date="2020-06" db="EMBL/GenBank/DDBJ databases">
        <authorList>
            <person name="Li T."/>
            <person name="Hu X."/>
            <person name="Zhang T."/>
            <person name="Song X."/>
            <person name="Zhang H."/>
            <person name="Dai N."/>
            <person name="Sheng W."/>
            <person name="Hou X."/>
            <person name="Wei L."/>
        </authorList>
    </citation>
    <scope>NUCLEOTIDE SEQUENCE</scope>
    <source>
        <strain evidence="16">K16</strain>
        <tissue evidence="16">Leaf</tissue>
    </source>
</reference>
<evidence type="ECO:0000256" key="13">
    <source>
        <dbReference type="SAM" id="Phobius"/>
    </source>
</evidence>
<dbReference type="FunFam" id="3.40.50.300:FF:000205">
    <property type="entry name" value="ABC transporter B family member 4"/>
    <property type="match status" value="1"/>
</dbReference>
<dbReference type="Gene3D" id="3.40.50.300">
    <property type="entry name" value="P-loop containing nucleotide triphosphate hydrolases"/>
    <property type="match status" value="2"/>
</dbReference>
<reference evidence="16" key="2">
    <citation type="journal article" date="2024" name="Plant">
        <title>Genomic evolution and insights into agronomic trait innovations of Sesamum species.</title>
        <authorList>
            <person name="Miao H."/>
            <person name="Wang L."/>
            <person name="Qu L."/>
            <person name="Liu H."/>
            <person name="Sun Y."/>
            <person name="Le M."/>
            <person name="Wang Q."/>
            <person name="Wei S."/>
            <person name="Zheng Y."/>
            <person name="Lin W."/>
            <person name="Duan Y."/>
            <person name="Cao H."/>
            <person name="Xiong S."/>
            <person name="Wang X."/>
            <person name="Wei L."/>
            <person name="Li C."/>
            <person name="Ma Q."/>
            <person name="Ju M."/>
            <person name="Zhao R."/>
            <person name="Li G."/>
            <person name="Mu C."/>
            <person name="Tian Q."/>
            <person name="Mei H."/>
            <person name="Zhang T."/>
            <person name="Gao T."/>
            <person name="Zhang H."/>
        </authorList>
    </citation>
    <scope>NUCLEOTIDE SEQUENCE</scope>
    <source>
        <strain evidence="16">K16</strain>
    </source>
</reference>
<dbReference type="FunFam" id="3.40.50.300:FF:000066">
    <property type="entry name" value="ABC transporter B family member 1"/>
    <property type="match status" value="1"/>
</dbReference>
<evidence type="ECO:0000259" key="14">
    <source>
        <dbReference type="PROSITE" id="PS50893"/>
    </source>
</evidence>
<protein>
    <submittedName>
        <fullName evidence="16">ABC transporter B family member 2</fullName>
    </submittedName>
</protein>
<dbReference type="PANTHER" id="PTHR24222:SF62">
    <property type="entry name" value="ABC TRANSPORTER B FAMILY MEMBER 2"/>
    <property type="match status" value="1"/>
</dbReference>
<evidence type="ECO:0000256" key="4">
    <source>
        <dbReference type="ARBA" id="ARBA00022692"/>
    </source>
</evidence>
<feature type="region of interest" description="Disordered" evidence="12">
    <location>
        <begin position="1"/>
        <end position="34"/>
    </location>
</feature>
<dbReference type="InterPro" id="IPR017871">
    <property type="entry name" value="ABC_transporter-like_CS"/>
</dbReference>
<dbReference type="Pfam" id="PF00664">
    <property type="entry name" value="ABC_membrane"/>
    <property type="match status" value="2"/>
</dbReference>
<keyword evidence="6" id="KW-0547">Nucleotide-binding</keyword>
<evidence type="ECO:0000259" key="15">
    <source>
        <dbReference type="PROSITE" id="PS50929"/>
    </source>
</evidence>
<keyword evidence="9 13" id="KW-0472">Membrane</keyword>
<keyword evidence="5" id="KW-0677">Repeat</keyword>
<comment type="caution">
    <text evidence="16">The sequence shown here is derived from an EMBL/GenBank/DDBJ whole genome shotgun (WGS) entry which is preliminary data.</text>
</comment>
<dbReference type="CDD" id="cd18577">
    <property type="entry name" value="ABC_6TM_Pgp_ABCB1_D1_like"/>
    <property type="match status" value="1"/>
</dbReference>
<dbReference type="InterPro" id="IPR003439">
    <property type="entry name" value="ABC_transporter-like_ATP-bd"/>
</dbReference>
<comment type="subunit">
    <text evidence="11">Interacts with 1-naphthylphthalamic acid (NPA).</text>
</comment>
<dbReference type="AlphaFoldDB" id="A0AAE1T3E1"/>
<evidence type="ECO:0000313" key="17">
    <source>
        <dbReference type="Proteomes" id="UP001289374"/>
    </source>
</evidence>
<feature type="domain" description="ABC transporter" evidence="14">
    <location>
        <begin position="1011"/>
        <end position="1247"/>
    </location>
</feature>
<dbReference type="InterPro" id="IPR039421">
    <property type="entry name" value="Type_1_exporter"/>
</dbReference>
<dbReference type="PROSITE" id="PS50929">
    <property type="entry name" value="ABC_TM1F"/>
    <property type="match status" value="2"/>
</dbReference>
<evidence type="ECO:0000256" key="9">
    <source>
        <dbReference type="ARBA" id="ARBA00023136"/>
    </source>
</evidence>
<evidence type="ECO:0000256" key="2">
    <source>
        <dbReference type="ARBA" id="ARBA00007577"/>
    </source>
</evidence>
<keyword evidence="7" id="KW-0067">ATP-binding</keyword>
<feature type="transmembrane region" description="Helical" evidence="13">
    <location>
        <begin position="739"/>
        <end position="764"/>
    </location>
</feature>
<proteinExistence type="inferred from homology"/>
<feature type="domain" description="ABC transmembrane type-1" evidence="15">
    <location>
        <begin position="698"/>
        <end position="978"/>
    </location>
</feature>
<evidence type="ECO:0000256" key="10">
    <source>
        <dbReference type="ARBA" id="ARBA00023180"/>
    </source>
</evidence>
<dbReference type="SUPFAM" id="SSF90123">
    <property type="entry name" value="ABC transporter transmembrane region"/>
    <property type="match status" value="2"/>
</dbReference>
<feature type="transmembrane region" description="Helical" evidence="13">
    <location>
        <begin position="694"/>
        <end position="727"/>
    </location>
</feature>
<dbReference type="GO" id="GO:0140359">
    <property type="term" value="F:ABC-type transporter activity"/>
    <property type="evidence" value="ECO:0007669"/>
    <property type="project" value="InterPro"/>
</dbReference>
<feature type="transmembrane region" description="Helical" evidence="13">
    <location>
        <begin position="107"/>
        <end position="128"/>
    </location>
</feature>
<dbReference type="SMART" id="SM00382">
    <property type="entry name" value="AAA"/>
    <property type="match status" value="2"/>
</dbReference>
<dbReference type="EMBL" id="JACGWL010000854">
    <property type="protein sequence ID" value="KAK4381568.1"/>
    <property type="molecule type" value="Genomic_DNA"/>
</dbReference>
<feature type="transmembrane region" description="Helical" evidence="13">
    <location>
        <begin position="211"/>
        <end position="231"/>
    </location>
</feature>
<feature type="transmembrane region" description="Helical" evidence="13">
    <location>
        <begin position="917"/>
        <end position="936"/>
    </location>
</feature>
<dbReference type="GO" id="GO:0005886">
    <property type="term" value="C:plasma membrane"/>
    <property type="evidence" value="ECO:0007669"/>
    <property type="project" value="UniProtKB-SubCell"/>
</dbReference>
<dbReference type="GO" id="GO:0016887">
    <property type="term" value="F:ATP hydrolysis activity"/>
    <property type="evidence" value="ECO:0007669"/>
    <property type="project" value="InterPro"/>
</dbReference>
<feature type="transmembrane region" description="Helical" evidence="13">
    <location>
        <begin position="74"/>
        <end position="92"/>
    </location>
</feature>
<feature type="domain" description="ABC transmembrane type-1" evidence="15">
    <location>
        <begin position="59"/>
        <end position="347"/>
    </location>
</feature>
<dbReference type="InterPro" id="IPR011527">
    <property type="entry name" value="ABC1_TM_dom"/>
</dbReference>
<feature type="transmembrane region" description="Helical" evidence="13">
    <location>
        <begin position="286"/>
        <end position="306"/>
    </location>
</feature>
<dbReference type="PANTHER" id="PTHR24222">
    <property type="entry name" value="ABC TRANSPORTER B FAMILY"/>
    <property type="match status" value="1"/>
</dbReference>
<evidence type="ECO:0000256" key="7">
    <source>
        <dbReference type="ARBA" id="ARBA00022840"/>
    </source>
</evidence>